<accession>A0A0E9S5G2</accession>
<sequence length="50" mass="5974">MTEAQRKARLQFLQNKEEKLAKAASNVLEQKRRMAMSREKYLEHHMKKAS</sequence>
<reference evidence="1" key="2">
    <citation type="journal article" date="2015" name="Fish Shellfish Immunol.">
        <title>Early steps in the European eel (Anguilla anguilla)-Vibrio vulnificus interaction in the gills: Role of the RtxA13 toxin.</title>
        <authorList>
            <person name="Callol A."/>
            <person name="Pajuelo D."/>
            <person name="Ebbesson L."/>
            <person name="Teles M."/>
            <person name="MacKenzie S."/>
            <person name="Amaro C."/>
        </authorList>
    </citation>
    <scope>NUCLEOTIDE SEQUENCE</scope>
</reference>
<proteinExistence type="predicted"/>
<organism evidence="1">
    <name type="scientific">Anguilla anguilla</name>
    <name type="common">European freshwater eel</name>
    <name type="synonym">Muraena anguilla</name>
    <dbReference type="NCBI Taxonomy" id="7936"/>
    <lineage>
        <taxon>Eukaryota</taxon>
        <taxon>Metazoa</taxon>
        <taxon>Chordata</taxon>
        <taxon>Craniata</taxon>
        <taxon>Vertebrata</taxon>
        <taxon>Euteleostomi</taxon>
        <taxon>Actinopterygii</taxon>
        <taxon>Neopterygii</taxon>
        <taxon>Teleostei</taxon>
        <taxon>Anguilliformes</taxon>
        <taxon>Anguillidae</taxon>
        <taxon>Anguilla</taxon>
    </lineage>
</organism>
<name>A0A0E9S5G2_ANGAN</name>
<dbReference type="EMBL" id="GBXM01072687">
    <property type="protein sequence ID" value="JAH35890.1"/>
    <property type="molecule type" value="Transcribed_RNA"/>
</dbReference>
<dbReference type="AlphaFoldDB" id="A0A0E9S5G2"/>
<evidence type="ECO:0000313" key="1">
    <source>
        <dbReference type="EMBL" id="JAH35890.1"/>
    </source>
</evidence>
<reference evidence="1" key="1">
    <citation type="submission" date="2014-11" db="EMBL/GenBank/DDBJ databases">
        <authorList>
            <person name="Amaro Gonzalez C."/>
        </authorList>
    </citation>
    <scope>NUCLEOTIDE SEQUENCE</scope>
</reference>
<protein>
    <submittedName>
        <fullName evidence="1">Uncharacterized protein</fullName>
    </submittedName>
</protein>